<organism evidence="2 3">
    <name type="scientific">Chloropicon primus</name>
    <dbReference type="NCBI Taxonomy" id="1764295"/>
    <lineage>
        <taxon>Eukaryota</taxon>
        <taxon>Viridiplantae</taxon>
        <taxon>Chlorophyta</taxon>
        <taxon>Chloropicophyceae</taxon>
        <taxon>Chloropicales</taxon>
        <taxon>Chloropicaceae</taxon>
        <taxon>Chloropicon</taxon>
    </lineage>
</organism>
<dbReference type="InterPro" id="IPR016024">
    <property type="entry name" value="ARM-type_fold"/>
</dbReference>
<dbReference type="AlphaFoldDB" id="A0A5B8MQG7"/>
<accession>A0A5B8MQG7</accession>
<dbReference type="SUPFAM" id="SSF48371">
    <property type="entry name" value="ARM repeat"/>
    <property type="match status" value="1"/>
</dbReference>
<reference evidence="2 3" key="1">
    <citation type="submission" date="2018-07" db="EMBL/GenBank/DDBJ databases">
        <title>The complete nuclear genome of the prasinophyte Chloropicon primus (CCMP1205).</title>
        <authorList>
            <person name="Pombert J.-F."/>
            <person name="Otis C."/>
            <person name="Turmel M."/>
            <person name="Lemieux C."/>
        </authorList>
    </citation>
    <scope>NUCLEOTIDE SEQUENCE [LARGE SCALE GENOMIC DNA]</scope>
    <source>
        <strain evidence="2 3">CCMP1205</strain>
    </source>
</reference>
<dbReference type="EMBL" id="CP031041">
    <property type="protein sequence ID" value="QDZ22601.1"/>
    <property type="molecule type" value="Genomic_DNA"/>
</dbReference>
<gene>
    <name evidence="2" type="ORF">A3770_08p51190</name>
</gene>
<name>A0A5B8MQG7_9CHLO</name>
<dbReference type="Gene3D" id="1.25.10.10">
    <property type="entry name" value="Leucine-rich Repeat Variant"/>
    <property type="match status" value="1"/>
</dbReference>
<keyword evidence="3" id="KW-1185">Reference proteome</keyword>
<evidence type="ECO:0000313" key="3">
    <source>
        <dbReference type="Proteomes" id="UP000316726"/>
    </source>
</evidence>
<evidence type="ECO:0000313" key="2">
    <source>
        <dbReference type="EMBL" id="QDZ22601.1"/>
    </source>
</evidence>
<proteinExistence type="predicted"/>
<evidence type="ECO:0000256" key="1">
    <source>
        <dbReference type="SAM" id="MobiDB-lite"/>
    </source>
</evidence>
<protein>
    <submittedName>
        <fullName evidence="2">Uncharacterized protein</fullName>
    </submittedName>
</protein>
<dbReference type="Proteomes" id="UP000316726">
    <property type="component" value="Chromosome 8"/>
</dbReference>
<feature type="region of interest" description="Disordered" evidence="1">
    <location>
        <begin position="38"/>
        <end position="60"/>
    </location>
</feature>
<sequence length="456" mass="48140">MKMKLAAAKSASAGGVRGPGAWHSCACAKTRFSRVGLQGGGGGKGGGRGRGRGLGGSGDGWSGSGGGRGLGLAVCSIAAATCVVAAGAAGANQSRRGAPETGVVLESWLSWLDKLVNDCIDGKGNLDLEELERRLSSATAGGENLSRLADKLWRAIDEDEVELAESLIESVDKDKMLNFGKYAIRSICKKDERMVSEAVKGKQFWKLVQLANFGSVHQQALARSRLEVLTSSGGGGDKEQTEAIRREVKVAEMDIKTIHSVLAPYQAADVKKLVKMLKSGSGIQKVMAAQALSGLCGMGLSEKVAESLGRSPQLVKEMVSLLKQEVDAKSSAAATRSPLLSEWVEDFSLPPKVSLAGLFGALGTHRPEALHKAIEFNVLAPLVGMLDKGTEREKDLVASLLLVMMTANEKTWLAAKSNKALTSSSPTKWPLLATCLSFDGTHQELSDFMMTRSQGK</sequence>
<dbReference type="InterPro" id="IPR011989">
    <property type="entry name" value="ARM-like"/>
</dbReference>